<organism evidence="1">
    <name type="scientific">Pseudomonas syringae</name>
    <dbReference type="NCBI Taxonomy" id="317"/>
    <lineage>
        <taxon>Bacteria</taxon>
        <taxon>Pseudomonadati</taxon>
        <taxon>Pseudomonadota</taxon>
        <taxon>Gammaproteobacteria</taxon>
        <taxon>Pseudomonadales</taxon>
        <taxon>Pseudomonadaceae</taxon>
        <taxon>Pseudomonas</taxon>
    </lineage>
</organism>
<proteinExistence type="predicted"/>
<sequence>MVFQIDTSPEAAHQGIDSQIRSNLYNARRTGAIAALRMLWTLHTVTRAGDDRKTLIRCSRSFEKSRFK</sequence>
<reference evidence="1" key="1">
    <citation type="journal article" date="2020" name="Phytopathology">
        <title>Zucchini vein clearing disease is caused by several lineages within Pseudomonas syringae species complex.</title>
        <authorList>
            <person name="Lacault C."/>
            <person name="Briand M."/>
            <person name="Jacques M.A."/>
            <person name="Darrasse A."/>
        </authorList>
    </citation>
    <scope>NUCLEOTIDE SEQUENCE</scope>
    <source>
        <strain evidence="1">P123</strain>
    </source>
</reference>
<evidence type="ECO:0000313" key="1">
    <source>
        <dbReference type="EMBL" id="NAO79258.1"/>
    </source>
</evidence>
<name>A0A6B2B3V0_PSESX</name>
<gene>
    <name evidence="1" type="ORF">PspP123CL_25665</name>
</gene>
<dbReference type="AlphaFoldDB" id="A0A6B2B3V0"/>
<accession>A0A6B2B3V0</accession>
<comment type="caution">
    <text evidence="1">The sequence shown here is derived from an EMBL/GenBank/DDBJ whole genome shotgun (WGS) entry which is preliminary data.</text>
</comment>
<protein>
    <submittedName>
        <fullName evidence="1">Uncharacterized protein</fullName>
    </submittedName>
</protein>
<dbReference type="EMBL" id="VLIF01000033">
    <property type="protein sequence ID" value="NAO79258.1"/>
    <property type="molecule type" value="Genomic_DNA"/>
</dbReference>